<dbReference type="AlphaFoldDB" id="A0A853ZTB6"/>
<organism evidence="1 2">
    <name type="scientific">Pseudomonas versuta</name>
    <dbReference type="NCBI Taxonomy" id="1788301"/>
    <lineage>
        <taxon>Bacteria</taxon>
        <taxon>Pseudomonadati</taxon>
        <taxon>Pseudomonadota</taxon>
        <taxon>Gammaproteobacteria</taxon>
        <taxon>Pseudomonadales</taxon>
        <taxon>Pseudomonadaceae</taxon>
        <taxon>Pseudomonas</taxon>
    </lineage>
</organism>
<accession>A0A853ZTB6</accession>
<protein>
    <submittedName>
        <fullName evidence="1">Uncharacterized protein</fullName>
    </submittedName>
</protein>
<evidence type="ECO:0000313" key="2">
    <source>
        <dbReference type="Proteomes" id="UP000185990"/>
    </source>
</evidence>
<comment type="caution">
    <text evidence="1">The sequence shown here is derived from an EMBL/GenBank/DDBJ whole genome shotgun (WGS) entry which is preliminary data.</text>
</comment>
<dbReference type="EMBL" id="MPJD01000014">
    <property type="protein sequence ID" value="OKA26002.1"/>
    <property type="molecule type" value="Genomic_DNA"/>
</dbReference>
<evidence type="ECO:0000313" key="1">
    <source>
        <dbReference type="EMBL" id="OKA26002.1"/>
    </source>
</evidence>
<sequence>MPLEDDTRSKLARFTALRHPIWDNMDRSTDLIESNVSPLEVPGTLTSPAEGALFDVNHVPVFKGRGAPGAMVTIEQAAPGGDWERVGTTTIDACGNWLFIGQCLTVGERKARATLSHGGTGFAVNAFTVAQAVTIPVTLMSPVGSSAFDTNHVPVYGGRGTPGARVTVEQGTTTGAWYPVGATLVDTNGDWSLTGQKLPAASRQARATQSGIGASIAVNAFTVARAVEVRVTLTSPERGATFDEHHIPVYQGRGTPGAMVTVQQGTTTGNWYRVGEARVNTNGDWSCIGQKLPAATREARAIQGSDNSVSTRNTFTVLCKDCL</sequence>
<name>A0A853ZTB6_9PSED</name>
<reference evidence="1 2" key="1">
    <citation type="submission" date="2016-11" db="EMBL/GenBank/DDBJ databases">
        <title>Draft genome of Pseudomonas versuta A4R1.12.</title>
        <authorList>
            <person name="See-Too W.-S."/>
        </authorList>
    </citation>
    <scope>NUCLEOTIDE SEQUENCE [LARGE SCALE GENOMIC DNA]</scope>
    <source>
        <strain evidence="1 2">A4R1.12</strain>
    </source>
</reference>
<proteinExistence type="predicted"/>
<dbReference type="RefSeq" id="WP_073509318.1">
    <property type="nucleotide sequence ID" value="NZ_MPJD01000014.1"/>
</dbReference>
<gene>
    <name evidence="1" type="ORF">BOH74_07235</name>
</gene>
<dbReference type="Proteomes" id="UP000185990">
    <property type="component" value="Unassembled WGS sequence"/>
</dbReference>